<keyword evidence="3" id="KW-1185">Reference proteome</keyword>
<reference evidence="2 3" key="1">
    <citation type="submission" date="2019-10" db="EMBL/GenBank/DDBJ databases">
        <title>Description of Paenibacillus terricola sp. nov.</title>
        <authorList>
            <person name="Carlier A."/>
            <person name="Qi S."/>
        </authorList>
    </citation>
    <scope>NUCLEOTIDE SEQUENCE [LARGE SCALE GENOMIC DNA]</scope>
    <source>
        <strain evidence="2 3">LMG 31459</strain>
    </source>
</reference>
<evidence type="ECO:0000313" key="3">
    <source>
        <dbReference type="Proteomes" id="UP000596857"/>
    </source>
</evidence>
<sequence>MMDLEFITVDKWDEQLWKQMEPVYREAFPSGAKPEGILRGMLERRIAYLHAGLDQQGQVAAMAVTGVVGRTGDKVLIIDCLAVDKKLRGAGTGTWFLGQIRDWAVQEHFVQGIIIEAESGTSDTHKERIHFWERNGFFLTSYVHQYIWVPEPYQAMLLPLDGSGNVPDDGEALFRHINAFHSKAYRKG</sequence>
<dbReference type="EMBL" id="WHOB01000086">
    <property type="protein sequence ID" value="NOU82649.1"/>
    <property type="molecule type" value="Genomic_DNA"/>
</dbReference>
<evidence type="ECO:0000259" key="1">
    <source>
        <dbReference type="PROSITE" id="PS51186"/>
    </source>
</evidence>
<organism evidence="2 3">
    <name type="scientific">Paenibacillus phytohabitans</name>
    <dbReference type="NCBI Taxonomy" id="2654978"/>
    <lineage>
        <taxon>Bacteria</taxon>
        <taxon>Bacillati</taxon>
        <taxon>Bacillota</taxon>
        <taxon>Bacilli</taxon>
        <taxon>Bacillales</taxon>
        <taxon>Paenibacillaceae</taxon>
        <taxon>Paenibacillus</taxon>
    </lineage>
</organism>
<dbReference type="Gene3D" id="3.40.630.30">
    <property type="match status" value="1"/>
</dbReference>
<dbReference type="Proteomes" id="UP000596857">
    <property type="component" value="Unassembled WGS sequence"/>
</dbReference>
<dbReference type="PROSITE" id="PS51186">
    <property type="entry name" value="GNAT"/>
    <property type="match status" value="1"/>
</dbReference>
<dbReference type="InterPro" id="IPR016181">
    <property type="entry name" value="Acyl_CoA_acyltransferase"/>
</dbReference>
<proteinExistence type="predicted"/>
<evidence type="ECO:0000313" key="2">
    <source>
        <dbReference type="EMBL" id="NOU82649.1"/>
    </source>
</evidence>
<feature type="domain" description="N-acetyltransferase" evidence="1">
    <location>
        <begin position="7"/>
        <end position="161"/>
    </location>
</feature>
<dbReference type="SUPFAM" id="SSF55729">
    <property type="entry name" value="Acyl-CoA N-acyltransferases (Nat)"/>
    <property type="match status" value="1"/>
</dbReference>
<dbReference type="InterPro" id="IPR000182">
    <property type="entry name" value="GNAT_dom"/>
</dbReference>
<protein>
    <submittedName>
        <fullName evidence="2">GNAT family N-acetyltransferase</fullName>
    </submittedName>
</protein>
<comment type="caution">
    <text evidence="2">The sequence shown here is derived from an EMBL/GenBank/DDBJ whole genome shotgun (WGS) entry which is preliminary data.</text>
</comment>
<dbReference type="Pfam" id="PF00583">
    <property type="entry name" value="Acetyltransf_1"/>
    <property type="match status" value="1"/>
</dbReference>
<name>A0ABX1YQ15_9BACL</name>
<accession>A0ABX1YQ15</accession>
<gene>
    <name evidence="2" type="ORF">GC101_27680</name>
</gene>